<evidence type="ECO:0000256" key="2">
    <source>
        <dbReference type="SAM" id="MobiDB-lite"/>
    </source>
</evidence>
<organism evidence="5 6">
    <name type="scientific">Sedimentibacter hydroxybenzoicus DSM 7310</name>
    <dbReference type="NCBI Taxonomy" id="1123245"/>
    <lineage>
        <taxon>Bacteria</taxon>
        <taxon>Bacillati</taxon>
        <taxon>Bacillota</taxon>
        <taxon>Tissierellia</taxon>
        <taxon>Sedimentibacter</taxon>
    </lineage>
</organism>
<dbReference type="AlphaFoldDB" id="A0A974GVW3"/>
<sequence length="339" mass="38080">MKQFFKIFIFSFIIFSLVATTGIYTYTKYLSPIDPDDIIIGEEDNSEDEDDDSAQTPLEKAMKDSKRINVLLVGLEGPRSDTIMLASYDRKTKEANVISIPRDTYYYREGYEKYSDVQKINAVYGMEKEGIHALMKAVEELTGIPIDNYVTIEYDGLKAAVNAVGGVEFEVPFHMRYIDPYDNPPHGFVINVPAGKQLIKGDKALELLRFRKSNIDGYRSYPNGDLGRVQTQQQFIKAAVKKSLSLKLPSVISAVYPHVKTDLTLSDMLGLTKDVIGFSTENLETITLPGTDRMLGKYSFYLADGEKITELVYDMYNVNLTANSEDASNEDDSVAHANE</sequence>
<gene>
    <name evidence="5" type="ORF">HZF24_06125</name>
</gene>
<feature type="compositionally biased region" description="Acidic residues" evidence="2">
    <location>
        <begin position="40"/>
        <end position="53"/>
    </location>
</feature>
<dbReference type="PANTHER" id="PTHR33392">
    <property type="entry name" value="POLYISOPRENYL-TEICHOIC ACID--PEPTIDOGLYCAN TEICHOIC ACID TRANSFERASE TAGU"/>
    <property type="match status" value="1"/>
</dbReference>
<comment type="caution">
    <text evidence="5">The sequence shown here is derived from an EMBL/GenBank/DDBJ whole genome shotgun (WGS) entry which is preliminary data.</text>
</comment>
<evidence type="ECO:0000256" key="3">
    <source>
        <dbReference type="SAM" id="Phobius"/>
    </source>
</evidence>
<dbReference type="PANTHER" id="PTHR33392:SF6">
    <property type="entry name" value="POLYISOPRENYL-TEICHOIC ACID--PEPTIDOGLYCAN TEICHOIC ACID TRANSFERASE TAGU"/>
    <property type="match status" value="1"/>
</dbReference>
<comment type="similarity">
    <text evidence="1">Belongs to the LytR/CpsA/Psr (LCP) family.</text>
</comment>
<feature type="domain" description="Cell envelope-related transcriptional attenuator" evidence="4">
    <location>
        <begin position="79"/>
        <end position="243"/>
    </location>
</feature>
<dbReference type="NCBIfam" id="TIGR00350">
    <property type="entry name" value="lytR_cpsA_psr"/>
    <property type="match status" value="1"/>
</dbReference>
<dbReference type="InterPro" id="IPR050922">
    <property type="entry name" value="LytR/CpsA/Psr_CW_biosynth"/>
</dbReference>
<dbReference type="RefSeq" id="WP_179237412.1">
    <property type="nucleotide sequence ID" value="NZ_JACBNQ010000004.1"/>
</dbReference>
<dbReference type="EMBL" id="JACBNQ010000004">
    <property type="protein sequence ID" value="NYB73716.1"/>
    <property type="molecule type" value="Genomic_DNA"/>
</dbReference>
<protein>
    <submittedName>
        <fullName evidence="5">LCP family protein</fullName>
    </submittedName>
</protein>
<accession>A0A974GVW3</accession>
<keyword evidence="6" id="KW-1185">Reference proteome</keyword>
<evidence type="ECO:0000313" key="5">
    <source>
        <dbReference type="EMBL" id="NYB73716.1"/>
    </source>
</evidence>
<dbReference type="InterPro" id="IPR004474">
    <property type="entry name" value="LytR_CpsA_psr"/>
</dbReference>
<proteinExistence type="inferred from homology"/>
<name>A0A974GVW3_SEDHY</name>
<reference evidence="5" key="1">
    <citation type="submission" date="2020-07" db="EMBL/GenBank/DDBJ databases">
        <title>Genomic analysis of a strain of Sedimentibacter Hydroxybenzoicus DSM7310.</title>
        <authorList>
            <person name="Ma S."/>
        </authorList>
    </citation>
    <scope>NUCLEOTIDE SEQUENCE</scope>
    <source>
        <strain evidence="5">DSM 7310</strain>
    </source>
</reference>
<feature type="region of interest" description="Disordered" evidence="2">
    <location>
        <begin position="40"/>
        <end position="59"/>
    </location>
</feature>
<evidence type="ECO:0000259" key="4">
    <source>
        <dbReference type="Pfam" id="PF03816"/>
    </source>
</evidence>
<dbReference type="Pfam" id="PF03816">
    <property type="entry name" value="LytR_cpsA_psr"/>
    <property type="match status" value="1"/>
</dbReference>
<keyword evidence="3" id="KW-0472">Membrane</keyword>
<dbReference type="Proteomes" id="UP000611629">
    <property type="component" value="Unassembled WGS sequence"/>
</dbReference>
<keyword evidence="3" id="KW-1133">Transmembrane helix</keyword>
<dbReference type="Gene3D" id="3.40.630.190">
    <property type="entry name" value="LCP protein"/>
    <property type="match status" value="1"/>
</dbReference>
<keyword evidence="3" id="KW-0812">Transmembrane</keyword>
<evidence type="ECO:0000313" key="6">
    <source>
        <dbReference type="Proteomes" id="UP000611629"/>
    </source>
</evidence>
<feature type="transmembrane region" description="Helical" evidence="3">
    <location>
        <begin position="7"/>
        <end position="26"/>
    </location>
</feature>
<evidence type="ECO:0000256" key="1">
    <source>
        <dbReference type="ARBA" id="ARBA00006068"/>
    </source>
</evidence>